<evidence type="ECO:0000256" key="1">
    <source>
        <dbReference type="SAM" id="MobiDB-lite"/>
    </source>
</evidence>
<comment type="caution">
    <text evidence="2">The sequence shown here is derived from an EMBL/GenBank/DDBJ whole genome shotgun (WGS) entry which is preliminary data.</text>
</comment>
<proteinExistence type="predicted"/>
<protein>
    <submittedName>
        <fullName evidence="2">Uncharacterized protein</fullName>
    </submittedName>
</protein>
<evidence type="ECO:0000313" key="3">
    <source>
        <dbReference type="Proteomes" id="UP001500449"/>
    </source>
</evidence>
<gene>
    <name evidence="2" type="ORF">GCM10009836_10640</name>
</gene>
<feature type="region of interest" description="Disordered" evidence="1">
    <location>
        <begin position="32"/>
        <end position="66"/>
    </location>
</feature>
<evidence type="ECO:0000313" key="2">
    <source>
        <dbReference type="EMBL" id="GAA1834313.1"/>
    </source>
</evidence>
<reference evidence="2 3" key="1">
    <citation type="journal article" date="2019" name="Int. J. Syst. Evol. Microbiol.">
        <title>The Global Catalogue of Microorganisms (GCM) 10K type strain sequencing project: providing services to taxonomists for standard genome sequencing and annotation.</title>
        <authorList>
            <consortium name="The Broad Institute Genomics Platform"/>
            <consortium name="The Broad Institute Genome Sequencing Center for Infectious Disease"/>
            <person name="Wu L."/>
            <person name="Ma J."/>
        </authorList>
    </citation>
    <scope>NUCLEOTIDE SEQUENCE [LARGE SCALE GENOMIC DNA]</scope>
    <source>
        <strain evidence="2 3">JCM 16009</strain>
    </source>
</reference>
<dbReference type="Proteomes" id="UP001500449">
    <property type="component" value="Unassembled WGS sequence"/>
</dbReference>
<name>A0ABN2MST5_9PSEU</name>
<accession>A0ABN2MST5</accession>
<sequence>MAIALAVSWKPLVKSNRSAVTMTTTTISEIVMGQSSPVGGPRDPSGTRAHAGMTVRPPGDGGPSLR</sequence>
<organism evidence="2 3">
    <name type="scientific">Pseudonocardia ailaonensis</name>
    <dbReference type="NCBI Taxonomy" id="367279"/>
    <lineage>
        <taxon>Bacteria</taxon>
        <taxon>Bacillati</taxon>
        <taxon>Actinomycetota</taxon>
        <taxon>Actinomycetes</taxon>
        <taxon>Pseudonocardiales</taxon>
        <taxon>Pseudonocardiaceae</taxon>
        <taxon>Pseudonocardia</taxon>
    </lineage>
</organism>
<dbReference type="EMBL" id="BAAAQK010000003">
    <property type="protein sequence ID" value="GAA1834313.1"/>
    <property type="molecule type" value="Genomic_DNA"/>
</dbReference>
<keyword evidence="3" id="KW-1185">Reference proteome</keyword>